<reference evidence="1" key="1">
    <citation type="submission" date="2022-03" db="EMBL/GenBank/DDBJ databases">
        <authorList>
            <person name="Lindestad O."/>
        </authorList>
    </citation>
    <scope>NUCLEOTIDE SEQUENCE</scope>
</reference>
<organism evidence="1 2">
    <name type="scientific">Pararge aegeria aegeria</name>
    <dbReference type="NCBI Taxonomy" id="348720"/>
    <lineage>
        <taxon>Eukaryota</taxon>
        <taxon>Metazoa</taxon>
        <taxon>Ecdysozoa</taxon>
        <taxon>Arthropoda</taxon>
        <taxon>Hexapoda</taxon>
        <taxon>Insecta</taxon>
        <taxon>Pterygota</taxon>
        <taxon>Neoptera</taxon>
        <taxon>Endopterygota</taxon>
        <taxon>Lepidoptera</taxon>
        <taxon>Glossata</taxon>
        <taxon>Ditrysia</taxon>
        <taxon>Papilionoidea</taxon>
        <taxon>Nymphalidae</taxon>
        <taxon>Satyrinae</taxon>
        <taxon>Satyrini</taxon>
        <taxon>Parargina</taxon>
        <taxon>Pararge</taxon>
    </lineage>
</organism>
<protein>
    <submittedName>
        <fullName evidence="1">Jg20810 protein</fullName>
    </submittedName>
</protein>
<accession>A0A8S4R9Y3</accession>
<dbReference type="AlphaFoldDB" id="A0A8S4R9Y3"/>
<sequence>MLLSSRNKHGDNSNSPGELCDKKLYCYRILDWKFIACQFVLFSVIGNMTLGLPARKNGRYNGFIRRLRVTQRAMRELFFYSRSNQKRGSQRFAREL</sequence>
<evidence type="ECO:0000313" key="1">
    <source>
        <dbReference type="EMBL" id="CAH2232135.1"/>
    </source>
</evidence>
<proteinExistence type="predicted"/>
<comment type="caution">
    <text evidence="1">The sequence shown here is derived from an EMBL/GenBank/DDBJ whole genome shotgun (WGS) entry which is preliminary data.</text>
</comment>
<dbReference type="EMBL" id="CAKXAJ010024867">
    <property type="protein sequence ID" value="CAH2232135.1"/>
    <property type="molecule type" value="Genomic_DNA"/>
</dbReference>
<evidence type="ECO:0000313" key="2">
    <source>
        <dbReference type="Proteomes" id="UP000838756"/>
    </source>
</evidence>
<dbReference type="Proteomes" id="UP000838756">
    <property type="component" value="Unassembled WGS sequence"/>
</dbReference>
<keyword evidence="2" id="KW-1185">Reference proteome</keyword>
<name>A0A8S4R9Y3_9NEOP</name>
<gene>
    <name evidence="1" type="primary">jg20810</name>
    <name evidence="1" type="ORF">PAEG_LOCUS10450</name>
</gene>